<reference evidence="2 3" key="1">
    <citation type="submission" date="2020-08" db="EMBL/GenBank/DDBJ databases">
        <title>Genomic Encyclopedia of Type Strains, Phase IV (KMG-IV): sequencing the most valuable type-strain genomes for metagenomic binning, comparative biology and taxonomic classification.</title>
        <authorList>
            <person name="Goeker M."/>
        </authorList>
    </citation>
    <scope>NUCLEOTIDE SEQUENCE [LARGE SCALE GENOMIC DNA]</scope>
    <source>
        <strain evidence="2 3">DSM 101791</strain>
    </source>
</reference>
<dbReference type="AlphaFoldDB" id="A0A7W8GH58"/>
<evidence type="ECO:0000256" key="1">
    <source>
        <dbReference type="SAM" id="MobiDB-lite"/>
    </source>
</evidence>
<protein>
    <submittedName>
        <fullName evidence="2">Uncharacterized protein</fullName>
    </submittedName>
</protein>
<gene>
    <name evidence="2" type="ORF">HNQ09_002696</name>
</gene>
<name>A0A7W8GH58_9DEIO</name>
<feature type="compositionally biased region" description="Basic and acidic residues" evidence="1">
    <location>
        <begin position="1"/>
        <end position="16"/>
    </location>
</feature>
<dbReference type="Proteomes" id="UP000525389">
    <property type="component" value="Unassembled WGS sequence"/>
</dbReference>
<accession>A0A7W8GH58</accession>
<proteinExistence type="predicted"/>
<feature type="region of interest" description="Disordered" evidence="1">
    <location>
        <begin position="1"/>
        <end position="81"/>
    </location>
</feature>
<organism evidence="2 3">
    <name type="scientific">Deinococcus budaensis</name>
    <dbReference type="NCBI Taxonomy" id="1665626"/>
    <lineage>
        <taxon>Bacteria</taxon>
        <taxon>Thermotogati</taxon>
        <taxon>Deinococcota</taxon>
        <taxon>Deinococci</taxon>
        <taxon>Deinococcales</taxon>
        <taxon>Deinococcaceae</taxon>
        <taxon>Deinococcus</taxon>
    </lineage>
</organism>
<dbReference type="EMBL" id="JACHFN010000010">
    <property type="protein sequence ID" value="MBB5235244.1"/>
    <property type="molecule type" value="Genomic_DNA"/>
</dbReference>
<comment type="caution">
    <text evidence="2">The sequence shown here is derived from an EMBL/GenBank/DDBJ whole genome shotgun (WGS) entry which is preliminary data.</text>
</comment>
<keyword evidence="3" id="KW-1185">Reference proteome</keyword>
<sequence length="81" mass="8385">MTRDERNDASGDKQDATGDIQPDTGSGLSDQEAAELNATPGRGARQESGAQLSDAYVQDHVEGTASATPDIPDIEPGSGKR</sequence>
<evidence type="ECO:0000313" key="3">
    <source>
        <dbReference type="Proteomes" id="UP000525389"/>
    </source>
</evidence>
<dbReference type="RefSeq" id="WP_184030169.1">
    <property type="nucleotide sequence ID" value="NZ_JACHFN010000010.1"/>
</dbReference>
<evidence type="ECO:0000313" key="2">
    <source>
        <dbReference type="EMBL" id="MBB5235244.1"/>
    </source>
</evidence>